<reference evidence="1" key="1">
    <citation type="submission" date="2021-06" db="EMBL/GenBank/DDBJ databases">
        <authorList>
            <person name="Kallberg Y."/>
            <person name="Tangrot J."/>
            <person name="Rosling A."/>
        </authorList>
    </citation>
    <scope>NUCLEOTIDE SEQUENCE</scope>
    <source>
        <strain evidence="1">IN212</strain>
    </source>
</reference>
<dbReference type="Proteomes" id="UP000789396">
    <property type="component" value="Unassembled WGS sequence"/>
</dbReference>
<comment type="caution">
    <text evidence="1">The sequence shown here is derived from an EMBL/GenBank/DDBJ whole genome shotgun (WGS) entry which is preliminary data.</text>
</comment>
<keyword evidence="2" id="KW-1185">Reference proteome</keyword>
<name>A0A9N8YVA3_9GLOM</name>
<protein>
    <submittedName>
        <fullName evidence="1">14009_t:CDS:1</fullName>
    </submittedName>
</protein>
<gene>
    <name evidence="1" type="ORF">RFULGI_LOCUS125</name>
</gene>
<dbReference type="AlphaFoldDB" id="A0A9N8YVA3"/>
<sequence>MECKNLIGQSRIKLISREVLRAAYVVQNLDILRRCIFVEMNNFELK</sequence>
<accession>A0A9N8YVA3</accession>
<evidence type="ECO:0000313" key="1">
    <source>
        <dbReference type="EMBL" id="CAG8449002.1"/>
    </source>
</evidence>
<proteinExistence type="predicted"/>
<dbReference type="EMBL" id="CAJVPZ010000012">
    <property type="protein sequence ID" value="CAG8449002.1"/>
    <property type="molecule type" value="Genomic_DNA"/>
</dbReference>
<evidence type="ECO:0000313" key="2">
    <source>
        <dbReference type="Proteomes" id="UP000789396"/>
    </source>
</evidence>
<organism evidence="1 2">
    <name type="scientific">Racocetra fulgida</name>
    <dbReference type="NCBI Taxonomy" id="60492"/>
    <lineage>
        <taxon>Eukaryota</taxon>
        <taxon>Fungi</taxon>
        <taxon>Fungi incertae sedis</taxon>
        <taxon>Mucoromycota</taxon>
        <taxon>Glomeromycotina</taxon>
        <taxon>Glomeromycetes</taxon>
        <taxon>Diversisporales</taxon>
        <taxon>Gigasporaceae</taxon>
        <taxon>Racocetra</taxon>
    </lineage>
</organism>